<evidence type="ECO:0000256" key="1">
    <source>
        <dbReference type="SAM" id="MobiDB-lite"/>
    </source>
</evidence>
<evidence type="ECO:0000313" key="2">
    <source>
        <dbReference type="EMBL" id="MFD1547045.1"/>
    </source>
</evidence>
<accession>A0ABW4GWW4</accession>
<dbReference type="RefSeq" id="WP_219536548.1">
    <property type="nucleotide sequence ID" value="NZ_JAHKRM010000031.1"/>
</dbReference>
<comment type="caution">
    <text evidence="2">The sequence shown here is derived from an EMBL/GenBank/DDBJ whole genome shotgun (WGS) entry which is preliminary data.</text>
</comment>
<proteinExistence type="predicted"/>
<feature type="region of interest" description="Disordered" evidence="1">
    <location>
        <begin position="1"/>
        <end position="24"/>
    </location>
</feature>
<gene>
    <name evidence="2" type="ORF">ACFSJ0_59105</name>
</gene>
<protein>
    <recommendedName>
        <fullName evidence="4">SAV-6107-like HEPN domain-containing protein</fullName>
    </recommendedName>
</protein>
<sequence length="143" mass="15929">MNRPMASAERRAQSSVSNRSQHWEVRREQNAALGPKGVALAWSDQARAIATAQARQGDHSGWSNLVVTLQTFCSRFAVTGTRRAENQSYHWDLRLAALEGASLRTIALAWWDRARAVAGDQDDDVGWNDLALTLSNYCQHYSA</sequence>
<dbReference type="EMBL" id="JBHUCM010000070">
    <property type="protein sequence ID" value="MFD1547045.1"/>
    <property type="molecule type" value="Genomic_DNA"/>
</dbReference>
<name>A0ABW4GWW4_9ACTN</name>
<reference evidence="3" key="1">
    <citation type="journal article" date="2019" name="Int. J. Syst. Evol. Microbiol.">
        <title>The Global Catalogue of Microorganisms (GCM) 10K type strain sequencing project: providing services to taxonomists for standard genome sequencing and annotation.</title>
        <authorList>
            <consortium name="The Broad Institute Genomics Platform"/>
            <consortium name="The Broad Institute Genome Sequencing Center for Infectious Disease"/>
            <person name="Wu L."/>
            <person name="Ma J."/>
        </authorList>
    </citation>
    <scope>NUCLEOTIDE SEQUENCE [LARGE SCALE GENOMIC DNA]</scope>
    <source>
        <strain evidence="3">CGMCC 1.15399</strain>
    </source>
</reference>
<organism evidence="2 3">
    <name type="scientific">Nonomuraea guangzhouensis</name>
    <dbReference type="NCBI Taxonomy" id="1291555"/>
    <lineage>
        <taxon>Bacteria</taxon>
        <taxon>Bacillati</taxon>
        <taxon>Actinomycetota</taxon>
        <taxon>Actinomycetes</taxon>
        <taxon>Streptosporangiales</taxon>
        <taxon>Streptosporangiaceae</taxon>
        <taxon>Nonomuraea</taxon>
    </lineage>
</organism>
<dbReference type="Proteomes" id="UP001597097">
    <property type="component" value="Unassembled WGS sequence"/>
</dbReference>
<evidence type="ECO:0008006" key="4">
    <source>
        <dbReference type="Google" id="ProtNLM"/>
    </source>
</evidence>
<keyword evidence="3" id="KW-1185">Reference proteome</keyword>
<evidence type="ECO:0000313" key="3">
    <source>
        <dbReference type="Proteomes" id="UP001597097"/>
    </source>
</evidence>